<dbReference type="RefSeq" id="WP_343783941.1">
    <property type="nucleotide sequence ID" value="NZ_BAAAFH010000002.1"/>
</dbReference>
<gene>
    <name evidence="6" type="ORF">GCM10009118_00850</name>
</gene>
<evidence type="ECO:0000256" key="4">
    <source>
        <dbReference type="ARBA" id="ARBA00022807"/>
    </source>
</evidence>
<dbReference type="InterPro" id="IPR051202">
    <property type="entry name" value="Peptidase_C40"/>
</dbReference>
<dbReference type="EMBL" id="BAAAFH010000002">
    <property type="protein sequence ID" value="GAA0873677.1"/>
    <property type="molecule type" value="Genomic_DNA"/>
</dbReference>
<keyword evidence="3" id="KW-0378">Hydrolase</keyword>
<protein>
    <submittedName>
        <fullName evidence="6">NlpC/P60 family protein</fullName>
    </submittedName>
</protein>
<evidence type="ECO:0000256" key="1">
    <source>
        <dbReference type="ARBA" id="ARBA00007074"/>
    </source>
</evidence>
<evidence type="ECO:0000256" key="2">
    <source>
        <dbReference type="ARBA" id="ARBA00022670"/>
    </source>
</evidence>
<evidence type="ECO:0000313" key="6">
    <source>
        <dbReference type="EMBL" id="GAA0873677.1"/>
    </source>
</evidence>
<comment type="similarity">
    <text evidence="1">Belongs to the peptidase C40 family.</text>
</comment>
<dbReference type="Proteomes" id="UP001501126">
    <property type="component" value="Unassembled WGS sequence"/>
</dbReference>
<dbReference type="PROSITE" id="PS51935">
    <property type="entry name" value="NLPC_P60"/>
    <property type="match status" value="1"/>
</dbReference>
<feature type="domain" description="NlpC/P60" evidence="5">
    <location>
        <begin position="57"/>
        <end position="185"/>
    </location>
</feature>
<evidence type="ECO:0000259" key="5">
    <source>
        <dbReference type="PROSITE" id="PS51935"/>
    </source>
</evidence>
<comment type="caution">
    <text evidence="6">The sequence shown here is derived from an EMBL/GenBank/DDBJ whole genome shotgun (WGS) entry which is preliminary data.</text>
</comment>
<proteinExistence type="inferred from homology"/>
<dbReference type="SUPFAM" id="SSF54001">
    <property type="entry name" value="Cysteine proteinases"/>
    <property type="match status" value="1"/>
</dbReference>
<evidence type="ECO:0000256" key="3">
    <source>
        <dbReference type="ARBA" id="ARBA00022801"/>
    </source>
</evidence>
<keyword evidence="4" id="KW-0788">Thiol protease</keyword>
<accession>A0ABN1ML27</accession>
<evidence type="ECO:0000313" key="7">
    <source>
        <dbReference type="Proteomes" id="UP001501126"/>
    </source>
</evidence>
<dbReference type="Gene3D" id="3.90.1720.10">
    <property type="entry name" value="endopeptidase domain like (from Nostoc punctiforme)"/>
    <property type="match status" value="1"/>
</dbReference>
<dbReference type="PANTHER" id="PTHR47053:SF1">
    <property type="entry name" value="MUREIN DD-ENDOPEPTIDASE MEPH-RELATED"/>
    <property type="match status" value="1"/>
</dbReference>
<sequence>MNENSHKFGAEIKKMKLFIVLSFCFQLFSGILFAGNDTLMVVKDSIPSDESSLMARWCTTDSIIDYAYSFQGTPYRYSGSSPSGFDCSGFINYIHRKFGIDLARSSREIARSGEKIPLHDIEPGDLVFFTGRRVSVKTVGHVGLVIEKNSGGFKMIHASVSGGVRIDEYQTPYYKQRFLLAKRLTYPSID</sequence>
<dbReference type="InterPro" id="IPR038765">
    <property type="entry name" value="Papain-like_cys_pep_sf"/>
</dbReference>
<reference evidence="6 7" key="1">
    <citation type="journal article" date="2019" name="Int. J. Syst. Evol. Microbiol.">
        <title>The Global Catalogue of Microorganisms (GCM) 10K type strain sequencing project: providing services to taxonomists for standard genome sequencing and annotation.</title>
        <authorList>
            <consortium name="The Broad Institute Genomics Platform"/>
            <consortium name="The Broad Institute Genome Sequencing Center for Infectious Disease"/>
            <person name="Wu L."/>
            <person name="Ma J."/>
        </authorList>
    </citation>
    <scope>NUCLEOTIDE SEQUENCE [LARGE SCALE GENOMIC DNA]</scope>
    <source>
        <strain evidence="6 7">JCM 16083</strain>
    </source>
</reference>
<dbReference type="InterPro" id="IPR000064">
    <property type="entry name" value="NLP_P60_dom"/>
</dbReference>
<dbReference type="Pfam" id="PF00877">
    <property type="entry name" value="NLPC_P60"/>
    <property type="match status" value="1"/>
</dbReference>
<name>A0ABN1ML27_9FLAO</name>
<organism evidence="6 7">
    <name type="scientific">Wandonia haliotis</name>
    <dbReference type="NCBI Taxonomy" id="574963"/>
    <lineage>
        <taxon>Bacteria</taxon>
        <taxon>Pseudomonadati</taxon>
        <taxon>Bacteroidota</taxon>
        <taxon>Flavobacteriia</taxon>
        <taxon>Flavobacteriales</taxon>
        <taxon>Crocinitomicaceae</taxon>
        <taxon>Wandonia</taxon>
    </lineage>
</organism>
<keyword evidence="7" id="KW-1185">Reference proteome</keyword>
<keyword evidence="2" id="KW-0645">Protease</keyword>
<dbReference type="PANTHER" id="PTHR47053">
    <property type="entry name" value="MUREIN DD-ENDOPEPTIDASE MEPH-RELATED"/>
    <property type="match status" value="1"/>
</dbReference>